<dbReference type="GO" id="GO:0005634">
    <property type="term" value="C:nucleus"/>
    <property type="evidence" value="ECO:0007669"/>
    <property type="project" value="UniProtKB-UniRule"/>
</dbReference>
<dbReference type="GO" id="GO:0003677">
    <property type="term" value="F:DNA binding"/>
    <property type="evidence" value="ECO:0007669"/>
    <property type="project" value="UniProtKB-UniRule"/>
</dbReference>
<feature type="domain" description="HMG box" evidence="3">
    <location>
        <begin position="71"/>
        <end position="140"/>
    </location>
</feature>
<evidence type="ECO:0000256" key="1">
    <source>
        <dbReference type="PROSITE-ProRule" id="PRU00267"/>
    </source>
</evidence>
<dbReference type="InterPro" id="IPR036910">
    <property type="entry name" value="HMG_box_dom_sf"/>
</dbReference>
<feature type="region of interest" description="Disordered" evidence="2">
    <location>
        <begin position="1"/>
        <end position="25"/>
    </location>
</feature>
<keyword evidence="5" id="KW-1185">Reference proteome</keyword>
<feature type="DNA-binding region" description="HMG box" evidence="1">
    <location>
        <begin position="71"/>
        <end position="140"/>
    </location>
</feature>
<keyword evidence="1" id="KW-0238">DNA-binding</keyword>
<dbReference type="Proteomes" id="UP000789342">
    <property type="component" value="Unassembled WGS sequence"/>
</dbReference>
<dbReference type="Pfam" id="PF00505">
    <property type="entry name" value="HMG_box"/>
    <property type="match status" value="1"/>
</dbReference>
<dbReference type="PROSITE" id="PS50118">
    <property type="entry name" value="HMG_BOX_2"/>
    <property type="match status" value="1"/>
</dbReference>
<gene>
    <name evidence="4" type="ORF">AMORRO_LOCUS5393</name>
</gene>
<proteinExistence type="predicted"/>
<sequence length="362" mass="42145">MHYHFSVETNETYKTSDSRTSRKKALQRQHEKVLKEIERIGYTIYNLDELIKTSPGSRRTKNYMKKKKEHPSRPLNKFMIFRKNYEEGLRQKKEATKIEAVSKDAANEWKKLKGSHVSALFEEISKLAELYHKVQYPDYKFKPCKKKAGLSSPELSSSPEDSYSVQMSPTSDQTNELEDTPSKNDFIMDPREDHRYTNIPLFPEQSSAPAAPNAGISTIDQTPTFFDPTTYNSLFNQETYDPCDLITYSDLLNHGAYNPISYNTSYNQEQQNFLENREPIEIYENNGIQTTFYDAWHQVPENNEIPTPFNDAWHQVPENNKTPSFTYPLETGETTMFITPPQETSSQRLDFFDEIFDFSGFQ</sequence>
<evidence type="ECO:0000313" key="5">
    <source>
        <dbReference type="Proteomes" id="UP000789342"/>
    </source>
</evidence>
<evidence type="ECO:0000259" key="3">
    <source>
        <dbReference type="PROSITE" id="PS50118"/>
    </source>
</evidence>
<feature type="compositionally biased region" description="Polar residues" evidence="2">
    <location>
        <begin position="165"/>
        <end position="174"/>
    </location>
</feature>
<dbReference type="OrthoDB" id="6247875at2759"/>
<dbReference type="InterPro" id="IPR009071">
    <property type="entry name" value="HMG_box_dom"/>
</dbReference>
<protein>
    <submittedName>
        <fullName evidence="4">11517_t:CDS:1</fullName>
    </submittedName>
</protein>
<name>A0A9N9AYA4_9GLOM</name>
<dbReference type="EMBL" id="CAJVPV010003242">
    <property type="protein sequence ID" value="CAG8546975.1"/>
    <property type="molecule type" value="Genomic_DNA"/>
</dbReference>
<evidence type="ECO:0000313" key="4">
    <source>
        <dbReference type="EMBL" id="CAG8546975.1"/>
    </source>
</evidence>
<dbReference type="Gene3D" id="1.10.30.10">
    <property type="entry name" value="High mobility group box domain"/>
    <property type="match status" value="1"/>
</dbReference>
<evidence type="ECO:0000256" key="2">
    <source>
        <dbReference type="SAM" id="MobiDB-lite"/>
    </source>
</evidence>
<dbReference type="SUPFAM" id="SSF47095">
    <property type="entry name" value="HMG-box"/>
    <property type="match status" value="1"/>
</dbReference>
<accession>A0A9N9AYA4</accession>
<feature type="region of interest" description="Disordered" evidence="2">
    <location>
        <begin position="149"/>
        <end position="188"/>
    </location>
</feature>
<comment type="caution">
    <text evidence="4">The sequence shown here is derived from an EMBL/GenBank/DDBJ whole genome shotgun (WGS) entry which is preliminary data.</text>
</comment>
<keyword evidence="1" id="KW-0539">Nucleus</keyword>
<reference evidence="4" key="1">
    <citation type="submission" date="2021-06" db="EMBL/GenBank/DDBJ databases">
        <authorList>
            <person name="Kallberg Y."/>
            <person name="Tangrot J."/>
            <person name="Rosling A."/>
        </authorList>
    </citation>
    <scope>NUCLEOTIDE SEQUENCE</scope>
    <source>
        <strain evidence="4">CL551</strain>
    </source>
</reference>
<feature type="compositionally biased region" description="Low complexity" evidence="2">
    <location>
        <begin position="150"/>
        <end position="164"/>
    </location>
</feature>
<dbReference type="AlphaFoldDB" id="A0A9N9AYA4"/>
<organism evidence="4 5">
    <name type="scientific">Acaulospora morrowiae</name>
    <dbReference type="NCBI Taxonomy" id="94023"/>
    <lineage>
        <taxon>Eukaryota</taxon>
        <taxon>Fungi</taxon>
        <taxon>Fungi incertae sedis</taxon>
        <taxon>Mucoromycota</taxon>
        <taxon>Glomeromycotina</taxon>
        <taxon>Glomeromycetes</taxon>
        <taxon>Diversisporales</taxon>
        <taxon>Acaulosporaceae</taxon>
        <taxon>Acaulospora</taxon>
    </lineage>
</organism>